<proteinExistence type="predicted"/>
<reference evidence="1" key="1">
    <citation type="submission" date="2023-07" db="EMBL/GenBank/DDBJ databases">
        <authorList>
            <consortium name="AG Swart"/>
            <person name="Singh M."/>
            <person name="Singh A."/>
            <person name="Seah K."/>
            <person name="Emmerich C."/>
        </authorList>
    </citation>
    <scope>NUCLEOTIDE SEQUENCE</scope>
    <source>
        <strain evidence="1">DP1</strain>
    </source>
</reference>
<name>A0AAD1UE98_EUPCR</name>
<dbReference type="EMBL" id="CAMPGE010007474">
    <property type="protein sequence ID" value="CAI2366391.1"/>
    <property type="molecule type" value="Genomic_DNA"/>
</dbReference>
<dbReference type="AlphaFoldDB" id="A0AAD1UE98"/>
<dbReference type="Proteomes" id="UP001295684">
    <property type="component" value="Unassembled WGS sequence"/>
</dbReference>
<organism evidence="1 2">
    <name type="scientific">Euplotes crassus</name>
    <dbReference type="NCBI Taxonomy" id="5936"/>
    <lineage>
        <taxon>Eukaryota</taxon>
        <taxon>Sar</taxon>
        <taxon>Alveolata</taxon>
        <taxon>Ciliophora</taxon>
        <taxon>Intramacronucleata</taxon>
        <taxon>Spirotrichea</taxon>
        <taxon>Hypotrichia</taxon>
        <taxon>Euplotida</taxon>
        <taxon>Euplotidae</taxon>
        <taxon>Moneuplotes</taxon>
    </lineage>
</organism>
<gene>
    <name evidence="1" type="ORF">ECRASSUSDP1_LOCUS7664</name>
</gene>
<protein>
    <submittedName>
        <fullName evidence="1">Uncharacterized protein</fullName>
    </submittedName>
</protein>
<accession>A0AAD1UE98</accession>
<keyword evidence="2" id="KW-1185">Reference proteome</keyword>
<evidence type="ECO:0000313" key="1">
    <source>
        <dbReference type="EMBL" id="CAI2366391.1"/>
    </source>
</evidence>
<evidence type="ECO:0000313" key="2">
    <source>
        <dbReference type="Proteomes" id="UP001295684"/>
    </source>
</evidence>
<comment type="caution">
    <text evidence="1">The sequence shown here is derived from an EMBL/GenBank/DDBJ whole genome shotgun (WGS) entry which is preliminary data.</text>
</comment>
<sequence>MLNQYFRKNYIKAKKQADRFEELQQCQTVWKDNKRLFSNLKNCKGQLFKERRCHKKAGGMKSLKKKALKKTTSDCIITGKGKVRTTNRSFASFASFQHQNFSARGYESGKDAHLKFQRSFDSFSSEPYSNRLENSLDRSMTSLQRDKIKKIDKENQRILKSLRNIKPTICIKNIKSFKSLKNLKNTQKTKLKSNTKPRSKKRKKLITNLNLPDINLHIPCYKRNDFRVKQFNSVKNSNFLALIKNNAPSWYSSFERQGNARRILFEDRLYKALQKQEETITHNIKAYLDRKPAVIPEVAFTDASTKSNSSLSNYKKQKISQWHHLLVITEEKAPLLKKLNHKKGVLKPAKGSKNNI</sequence>